<feature type="transmembrane region" description="Helical" evidence="5">
    <location>
        <begin position="305"/>
        <end position="325"/>
    </location>
</feature>
<dbReference type="GeneID" id="112681915"/>
<sequence length="697" mass="75887">MTMHKYFRVNDNDIEIYSKNRNCPTSMPNTNLAQLGFQSETMDFQPEINIQRNVYQVDALANKNPGELNRPVVKYKKKRKCMDYVKTTIPAIDWLLLNYNWSEDLLEDIMAGITVAVLNIPQGMAYSILGNVEPTVGLYMAVFPVLVYSILGTSRHISLGVLSVICLMTGKVVSTYASDTIADPEGYTNMEVATAVTMVAGLVQLLMYVFRLGMLSTILSETLVSGFTGSVAVIVITSQLKELLGVVTVRRNGPLQVVYTYYDFAVNFHTINWMTALVSAVTITILLVYNAFLKDKINKKLCMPLPIELLITVVGTTLFQITNIAEDYNMIQMGEIKSGLPGIQVPPLKLFPSVFLDACIIAVVAYSISMSLALLVSEKLKYPIDTNQELLAQGMGNVIGSLLSCLPCGASPSRSASQQTVGGKTQMASIVSAGIIVVVLLWVGVVFEPLPRCVLSSIIVVALKDIVLQTLELPRIWRNSRTDGLVWLITYAATIVLDIDVGLLIGVLVSVLCVFVKGVLIDVHALGRLPGTDLYMRLDTHGDAAEVPGVKALRFAGSVNVINRFAFKRKIVEALRSEYAADALVASAVPSVAVLSAAPPEPGSRTVVLDMAGLQYSDAAGTKLLCELFESLVADGYDVSLAAVPDASIGYMRANGLLSARFFPTVHDAVVFHQHRRQSRLLDAVVVKSANGEQKRF</sequence>
<evidence type="ECO:0000256" key="4">
    <source>
        <dbReference type="ARBA" id="ARBA00023136"/>
    </source>
</evidence>
<feature type="transmembrane region" description="Helical" evidence="5">
    <location>
        <begin position="222"/>
        <end position="240"/>
    </location>
</feature>
<feature type="transmembrane region" description="Helical" evidence="5">
    <location>
        <begin position="271"/>
        <end position="293"/>
    </location>
</feature>
<feature type="transmembrane region" description="Helical" evidence="5">
    <location>
        <begin position="354"/>
        <end position="376"/>
    </location>
</feature>
<feature type="transmembrane region" description="Helical" evidence="5">
    <location>
        <begin position="427"/>
        <end position="447"/>
    </location>
</feature>
<dbReference type="GO" id="GO:0016020">
    <property type="term" value="C:membrane"/>
    <property type="evidence" value="ECO:0007669"/>
    <property type="project" value="UniProtKB-SubCell"/>
</dbReference>
<feature type="transmembrane region" description="Helical" evidence="5">
    <location>
        <begin position="485"/>
        <end position="512"/>
    </location>
</feature>
<evidence type="ECO:0000313" key="8">
    <source>
        <dbReference type="RefSeq" id="XP_025408060.1"/>
    </source>
</evidence>
<dbReference type="OrthoDB" id="288203at2759"/>
<keyword evidence="3 5" id="KW-1133">Transmembrane helix</keyword>
<dbReference type="PANTHER" id="PTHR11814">
    <property type="entry name" value="SULFATE TRANSPORTER"/>
    <property type="match status" value="1"/>
</dbReference>
<feature type="transmembrane region" description="Helical" evidence="5">
    <location>
        <begin position="135"/>
        <end position="152"/>
    </location>
</feature>
<dbReference type="PROSITE" id="PS50801">
    <property type="entry name" value="STAS"/>
    <property type="match status" value="1"/>
</dbReference>
<protein>
    <submittedName>
        <fullName evidence="8">Solute carrier family 26 member 10-like isoform X1</fullName>
    </submittedName>
</protein>
<reference evidence="8" key="1">
    <citation type="submission" date="2025-08" db="UniProtKB">
        <authorList>
            <consortium name="RefSeq"/>
        </authorList>
    </citation>
    <scope>IDENTIFICATION</scope>
    <source>
        <tissue evidence="8">Whole body</tissue>
    </source>
</reference>
<dbReference type="SUPFAM" id="SSF52091">
    <property type="entry name" value="SpoIIaa-like"/>
    <property type="match status" value="1"/>
</dbReference>
<keyword evidence="7" id="KW-1185">Reference proteome</keyword>
<dbReference type="GO" id="GO:0055085">
    <property type="term" value="P:transmembrane transport"/>
    <property type="evidence" value="ECO:0007669"/>
    <property type="project" value="InterPro"/>
</dbReference>
<evidence type="ECO:0000313" key="7">
    <source>
        <dbReference type="Proteomes" id="UP000694846"/>
    </source>
</evidence>
<dbReference type="NCBIfam" id="TIGR00815">
    <property type="entry name" value="sulP"/>
    <property type="match status" value="1"/>
</dbReference>
<gene>
    <name evidence="8" type="primary">LOC112681915</name>
</gene>
<evidence type="ECO:0000256" key="5">
    <source>
        <dbReference type="SAM" id="Phobius"/>
    </source>
</evidence>
<dbReference type="Proteomes" id="UP000694846">
    <property type="component" value="Unplaced"/>
</dbReference>
<evidence type="ECO:0000256" key="1">
    <source>
        <dbReference type="ARBA" id="ARBA00004141"/>
    </source>
</evidence>
<dbReference type="InterPro" id="IPR011547">
    <property type="entry name" value="SLC26A/SulP_dom"/>
</dbReference>
<feature type="transmembrane region" description="Helical" evidence="5">
    <location>
        <begin position="159"/>
        <end position="178"/>
    </location>
</feature>
<evidence type="ECO:0000256" key="3">
    <source>
        <dbReference type="ARBA" id="ARBA00022989"/>
    </source>
</evidence>
<keyword evidence="2 5" id="KW-0812">Transmembrane</keyword>
<feature type="transmembrane region" description="Helical" evidence="5">
    <location>
        <begin position="190"/>
        <end position="210"/>
    </location>
</feature>
<dbReference type="Pfam" id="PF01740">
    <property type="entry name" value="STAS"/>
    <property type="match status" value="1"/>
</dbReference>
<accession>A0A8B8FCJ7</accession>
<evidence type="ECO:0000259" key="6">
    <source>
        <dbReference type="PROSITE" id="PS50801"/>
    </source>
</evidence>
<name>A0A8B8FCJ7_9HEMI</name>
<dbReference type="AlphaFoldDB" id="A0A8B8FCJ7"/>
<dbReference type="InterPro" id="IPR001902">
    <property type="entry name" value="SLC26A/SulP_fam"/>
</dbReference>
<keyword evidence="4 5" id="KW-0472">Membrane</keyword>
<dbReference type="InterPro" id="IPR002645">
    <property type="entry name" value="STAS_dom"/>
</dbReference>
<evidence type="ECO:0000256" key="2">
    <source>
        <dbReference type="ARBA" id="ARBA00022692"/>
    </source>
</evidence>
<organism evidence="7 8">
    <name type="scientific">Sipha flava</name>
    <name type="common">yellow sugarcane aphid</name>
    <dbReference type="NCBI Taxonomy" id="143950"/>
    <lineage>
        <taxon>Eukaryota</taxon>
        <taxon>Metazoa</taxon>
        <taxon>Ecdysozoa</taxon>
        <taxon>Arthropoda</taxon>
        <taxon>Hexapoda</taxon>
        <taxon>Insecta</taxon>
        <taxon>Pterygota</taxon>
        <taxon>Neoptera</taxon>
        <taxon>Paraneoptera</taxon>
        <taxon>Hemiptera</taxon>
        <taxon>Sternorrhyncha</taxon>
        <taxon>Aphidomorpha</taxon>
        <taxon>Aphidoidea</taxon>
        <taxon>Aphididae</taxon>
        <taxon>Sipha</taxon>
    </lineage>
</organism>
<dbReference type="Pfam" id="PF00916">
    <property type="entry name" value="Sulfate_transp"/>
    <property type="match status" value="1"/>
</dbReference>
<proteinExistence type="predicted"/>
<comment type="subcellular location">
    <subcellularLocation>
        <location evidence="1">Membrane</location>
        <topology evidence="1">Multi-pass membrane protein</topology>
    </subcellularLocation>
</comment>
<dbReference type="Gene3D" id="3.30.750.24">
    <property type="entry name" value="STAS domain"/>
    <property type="match status" value="1"/>
</dbReference>
<dbReference type="RefSeq" id="XP_025408060.1">
    <property type="nucleotide sequence ID" value="XM_025552275.1"/>
</dbReference>
<feature type="domain" description="STAS" evidence="6">
    <location>
        <begin position="540"/>
        <end position="649"/>
    </location>
</feature>
<dbReference type="InterPro" id="IPR036513">
    <property type="entry name" value="STAS_dom_sf"/>
</dbReference>